<protein>
    <submittedName>
        <fullName evidence="1">Uncharacterized protein</fullName>
    </submittedName>
</protein>
<proteinExistence type="predicted"/>
<accession>A0A2G1XK07</accession>
<name>A0A2G1XK07_STRCJ</name>
<evidence type="ECO:0000313" key="1">
    <source>
        <dbReference type="EMBL" id="PHQ51469.1"/>
    </source>
</evidence>
<dbReference type="Proteomes" id="UP000222531">
    <property type="component" value="Unassembled WGS sequence"/>
</dbReference>
<keyword evidence="2" id="KW-1185">Reference proteome</keyword>
<comment type="caution">
    <text evidence="1">The sequence shown here is derived from an EMBL/GenBank/DDBJ whole genome shotgun (WGS) entry which is preliminary data.</text>
</comment>
<sequence length="108" mass="11494">MYSLPFHAAENHTVTVDVAAELDDPSGNPSLGTIGVGMFQCCDVSDSEVRAQQVGNIGAAGSPVHTHITQQLPNKCSLPTKVGTDFVYYLRLRIASSSQSVHLSYSVT</sequence>
<dbReference type="EMBL" id="NHZO01000145">
    <property type="protein sequence ID" value="PHQ51469.1"/>
    <property type="molecule type" value="Genomic_DNA"/>
</dbReference>
<reference evidence="1 2" key="1">
    <citation type="journal article" date="2017" name="Biochemistry">
        <title>Identification of the Biosynthetic Pathway for the Antibiotic Bicyclomycin.</title>
        <authorList>
            <person name="Patteson J."/>
            <person name="Cai W."/>
            <person name="Johnson R.A."/>
            <person name="Santa Maria K."/>
            <person name="Li B."/>
        </authorList>
    </citation>
    <scope>NUCLEOTIDE SEQUENCE [LARGE SCALE GENOMIC DNA]</scope>
    <source>
        <strain evidence="1 2">ATCC 21532</strain>
    </source>
</reference>
<evidence type="ECO:0000313" key="2">
    <source>
        <dbReference type="Proteomes" id="UP000222531"/>
    </source>
</evidence>
<dbReference type="AlphaFoldDB" id="A0A2G1XK07"/>
<gene>
    <name evidence="1" type="ORF">BLA24_13210</name>
</gene>
<organism evidence="1 2">
    <name type="scientific">Streptomyces cinnamoneus</name>
    <name type="common">Streptoverticillium cinnamoneum</name>
    <dbReference type="NCBI Taxonomy" id="53446"/>
    <lineage>
        <taxon>Bacteria</taxon>
        <taxon>Bacillati</taxon>
        <taxon>Actinomycetota</taxon>
        <taxon>Actinomycetes</taxon>
        <taxon>Kitasatosporales</taxon>
        <taxon>Streptomycetaceae</taxon>
        <taxon>Streptomyces</taxon>
        <taxon>Streptomyces cinnamoneus group</taxon>
    </lineage>
</organism>